<reference evidence="12 13" key="1">
    <citation type="submission" date="2016-03" db="EMBL/GenBank/DDBJ databases">
        <title>Complete genome sequence of Thermococcus profundus strain DT5432.</title>
        <authorList>
            <person name="Oger P.M."/>
        </authorList>
    </citation>
    <scope>NUCLEOTIDE SEQUENCE [LARGE SCALE GENOMIC DNA]</scope>
    <source>
        <strain evidence="12 13">DT 5432</strain>
    </source>
</reference>
<dbReference type="NCBIfam" id="NF003039">
    <property type="entry name" value="PRK03941.1"/>
    <property type="match status" value="1"/>
</dbReference>
<dbReference type="InterPro" id="IPR026533">
    <property type="entry name" value="NTPase/PRRC1"/>
</dbReference>
<comment type="catalytic activity">
    <reaction evidence="8 10">
        <text>ITP + H2O = IDP + phosphate + H(+)</text>
        <dbReference type="Rhea" id="RHEA:28330"/>
        <dbReference type="ChEBI" id="CHEBI:15377"/>
        <dbReference type="ChEBI" id="CHEBI:15378"/>
        <dbReference type="ChEBI" id="CHEBI:43474"/>
        <dbReference type="ChEBI" id="CHEBI:58280"/>
        <dbReference type="ChEBI" id="CHEBI:61402"/>
        <dbReference type="EC" id="3.6.1.73"/>
    </reaction>
</comment>
<dbReference type="SUPFAM" id="SSF52972">
    <property type="entry name" value="ITPase-like"/>
    <property type="match status" value="1"/>
</dbReference>
<evidence type="ECO:0000256" key="3">
    <source>
        <dbReference type="ARBA" id="ARBA00022741"/>
    </source>
</evidence>
<keyword evidence="2 10" id="KW-0479">Metal-binding</keyword>
<feature type="binding site" evidence="10">
    <location>
        <position position="64"/>
    </location>
    <ligand>
        <name>Mg(2+)</name>
        <dbReference type="ChEBI" id="CHEBI:18420"/>
    </ligand>
</feature>
<evidence type="ECO:0000256" key="2">
    <source>
        <dbReference type="ARBA" id="ARBA00022723"/>
    </source>
</evidence>
<evidence type="ECO:0000256" key="7">
    <source>
        <dbReference type="ARBA" id="ARBA00023211"/>
    </source>
</evidence>
<organism evidence="12 13">
    <name type="scientific">Thermococcus profundus</name>
    <dbReference type="NCBI Taxonomy" id="49899"/>
    <lineage>
        <taxon>Archaea</taxon>
        <taxon>Methanobacteriati</taxon>
        <taxon>Methanobacteriota</taxon>
        <taxon>Thermococci</taxon>
        <taxon>Thermococcales</taxon>
        <taxon>Thermococcaceae</taxon>
        <taxon>Thermococcus</taxon>
    </lineage>
</organism>
<dbReference type="HAMAP" id="MF_00648">
    <property type="entry name" value="Non_canon_purine_NTPase_YjjX"/>
    <property type="match status" value="1"/>
</dbReference>
<dbReference type="NCBIfam" id="TIGR00258">
    <property type="entry name" value="inosine/xanthosine triphosphatase"/>
    <property type="match status" value="1"/>
</dbReference>
<comment type="cofactor">
    <cofactor evidence="1">
        <name>Mn(2+)</name>
        <dbReference type="ChEBI" id="CHEBI:29035"/>
    </cofactor>
</comment>
<dbReference type="Gene3D" id="3.90.950.10">
    <property type="match status" value="1"/>
</dbReference>
<keyword evidence="3 10" id="KW-0547">Nucleotide-binding</keyword>
<sequence>MKVAVGSTNPAKVEAVREVFREIYGEVEVVPVEVDSGVPDQPVGLEETVKGAINRATRAIAKTEADFGVGIEAGLYPVPETITGYMDVQFCAVVDSEGRITLGHGPGFEYPPGVVGRVFGEGVEVGIAMGELVNDPELKRKIGAIGVLTHGRLVRKELNKLAVLMALVPRLNPEWYNL</sequence>
<evidence type="ECO:0000256" key="1">
    <source>
        <dbReference type="ARBA" id="ARBA00001936"/>
    </source>
</evidence>
<evidence type="ECO:0000256" key="6">
    <source>
        <dbReference type="ARBA" id="ARBA00023080"/>
    </source>
</evidence>
<dbReference type="GO" id="GO:0009117">
    <property type="term" value="P:nucleotide metabolic process"/>
    <property type="evidence" value="ECO:0007669"/>
    <property type="project" value="UniProtKB-KW"/>
</dbReference>
<keyword evidence="7 10" id="KW-0464">Manganese</keyword>
<dbReference type="InterPro" id="IPR029001">
    <property type="entry name" value="ITPase-like_fam"/>
</dbReference>
<dbReference type="OrthoDB" id="52857at2157"/>
<feature type="binding site" evidence="10">
    <location>
        <begin position="7"/>
        <end position="12"/>
    </location>
    <ligand>
        <name>substrate</name>
    </ligand>
</feature>
<dbReference type="GO" id="GO:0046872">
    <property type="term" value="F:metal ion binding"/>
    <property type="evidence" value="ECO:0007669"/>
    <property type="project" value="UniProtKB-KW"/>
</dbReference>
<feature type="binding site" evidence="10">
    <location>
        <begin position="64"/>
        <end position="65"/>
    </location>
    <ligand>
        <name>substrate</name>
    </ligand>
</feature>
<evidence type="ECO:0000256" key="4">
    <source>
        <dbReference type="ARBA" id="ARBA00022801"/>
    </source>
</evidence>
<dbReference type="GeneID" id="33320542"/>
<dbReference type="AlphaFoldDB" id="A0A2Z2MAH4"/>
<dbReference type="Proteomes" id="UP000250179">
    <property type="component" value="Chromosome"/>
</dbReference>
<dbReference type="GO" id="GO:0000166">
    <property type="term" value="F:nucleotide binding"/>
    <property type="evidence" value="ECO:0007669"/>
    <property type="project" value="UniProtKB-KW"/>
</dbReference>
<keyword evidence="5 10" id="KW-0460">Magnesium</keyword>
<dbReference type="Pfam" id="PF01931">
    <property type="entry name" value="NTPase_I-T"/>
    <property type="match status" value="1"/>
</dbReference>
<comment type="catalytic activity">
    <reaction evidence="9 10">
        <text>XTP + H2O = XDP + phosphate + H(+)</text>
        <dbReference type="Rhea" id="RHEA:28406"/>
        <dbReference type="ChEBI" id="CHEBI:15377"/>
        <dbReference type="ChEBI" id="CHEBI:15378"/>
        <dbReference type="ChEBI" id="CHEBI:43474"/>
        <dbReference type="ChEBI" id="CHEBI:59884"/>
        <dbReference type="ChEBI" id="CHEBI:61314"/>
        <dbReference type="EC" id="3.6.1.73"/>
    </reaction>
</comment>
<evidence type="ECO:0000256" key="8">
    <source>
        <dbReference type="ARBA" id="ARBA00048174"/>
    </source>
</evidence>
<keyword evidence="13" id="KW-1185">Reference proteome</keyword>
<protein>
    <recommendedName>
        <fullName evidence="10">Probable inosine/xanthosine triphosphatase</fullName>
        <shortName evidence="10">ITPase/XTPase</shortName>
        <ecNumber evidence="10">3.6.1.73</ecNumber>
    </recommendedName>
    <alternativeName>
        <fullName evidence="10">Non-canonical purine NTP phosphatase</fullName>
    </alternativeName>
    <alternativeName>
        <fullName evidence="10">Non-standard purine NTP phosphatase</fullName>
    </alternativeName>
    <alternativeName>
        <fullName evidence="10">Nucleoside-triphosphate phosphatase</fullName>
        <shortName evidence="10">NTPase</shortName>
    </alternativeName>
</protein>
<comment type="cofactor">
    <cofactor evidence="10">
        <name>Mg(2+)</name>
        <dbReference type="ChEBI" id="CHEBI:18420"/>
    </cofactor>
    <cofactor evidence="10">
        <name>Mn(2+)</name>
        <dbReference type="ChEBI" id="CHEBI:29035"/>
    </cofactor>
    <text evidence="10">Binds 1 divalent metal cation per subunit; can use either Mg(2+) or Mn(2+).</text>
</comment>
<dbReference type="RefSeq" id="WP_088858633.1">
    <property type="nucleotide sequence ID" value="NZ_CP014862.1"/>
</dbReference>
<dbReference type="PANTHER" id="PTHR34699">
    <property type="match status" value="1"/>
</dbReference>
<comment type="similarity">
    <text evidence="10">Belongs to the YjjX NTPase family.</text>
</comment>
<dbReference type="InterPro" id="IPR050299">
    <property type="entry name" value="YjjX_NTPase"/>
</dbReference>
<evidence type="ECO:0000313" key="12">
    <source>
        <dbReference type="EMBL" id="ASJ03377.1"/>
    </source>
</evidence>
<dbReference type="GO" id="GO:0006772">
    <property type="term" value="P:thiamine metabolic process"/>
    <property type="evidence" value="ECO:0007669"/>
    <property type="project" value="TreeGrafter"/>
</dbReference>
<accession>A0A2Z2MAH4</accession>
<dbReference type="GO" id="GO:0103023">
    <property type="term" value="F:ITPase activity"/>
    <property type="evidence" value="ECO:0007669"/>
    <property type="project" value="UniProtKB-EC"/>
</dbReference>
<evidence type="ECO:0000256" key="5">
    <source>
        <dbReference type="ARBA" id="ARBA00022842"/>
    </source>
</evidence>
<keyword evidence="6 10" id="KW-0546">Nucleotide metabolism</keyword>
<evidence type="ECO:0000313" key="13">
    <source>
        <dbReference type="Proteomes" id="UP000250179"/>
    </source>
</evidence>
<dbReference type="EMBL" id="CP014862">
    <property type="protein sequence ID" value="ASJ03377.1"/>
    <property type="molecule type" value="Genomic_DNA"/>
</dbReference>
<evidence type="ECO:0000259" key="11">
    <source>
        <dbReference type="Pfam" id="PF01931"/>
    </source>
</evidence>
<evidence type="ECO:0000256" key="9">
    <source>
        <dbReference type="ARBA" id="ARBA00048781"/>
    </source>
</evidence>
<feature type="binding site" evidence="10">
    <location>
        <position position="35"/>
    </location>
    <ligand>
        <name>Mg(2+)</name>
        <dbReference type="ChEBI" id="CHEBI:18420"/>
    </ligand>
</feature>
<name>A0A2Z2MAH4_THEPR</name>
<dbReference type="PANTHER" id="PTHR34699:SF2">
    <property type="entry name" value="NON-CANONICAL PURINE NTP PHOSPHATASE_PRRC1 DOMAIN-CONTAINING PROTEIN"/>
    <property type="match status" value="1"/>
</dbReference>
<dbReference type="InterPro" id="IPR002786">
    <property type="entry name" value="Non_canon_purine_NTPase"/>
</dbReference>
<feature type="domain" description="Non-canonical purine NTP phosphatase/PRRC1" evidence="11">
    <location>
        <begin position="6"/>
        <end position="171"/>
    </location>
</feature>
<comment type="subunit">
    <text evidence="10">Homodimer.</text>
</comment>
<dbReference type="EC" id="3.6.1.73" evidence="10"/>
<dbReference type="KEGG" id="tprf:A3L09_08955"/>
<gene>
    <name evidence="12" type="primary">yjjX</name>
    <name evidence="12" type="ORF">A3L09_08955</name>
</gene>
<dbReference type="FunFam" id="3.90.950.10:FF:000002">
    <property type="entry name" value="Inosine/xanthosine triphosphatase"/>
    <property type="match status" value="1"/>
</dbReference>
<keyword evidence="4 10" id="KW-0378">Hydrolase</keyword>
<comment type="function">
    <text evidence="10">Phosphatase that hydrolyzes non-canonical purine nucleotides such as XTP and ITP to their respective diphosphate derivatives. Probably excludes non-canonical purines from DNA/RNA precursor pool, thus preventing their incorporation into DNA/RNA and avoiding chromosomal lesions.</text>
</comment>
<evidence type="ECO:0000256" key="10">
    <source>
        <dbReference type="HAMAP-Rule" id="MF_00648"/>
    </source>
</evidence>
<proteinExistence type="inferred from homology"/>